<gene>
    <name evidence="5" type="ORF">GCM10009422_14150</name>
</gene>
<keyword evidence="2" id="KW-0472">Membrane</keyword>
<dbReference type="EMBL" id="BAAAGA010000002">
    <property type="protein sequence ID" value="GAA0619735.1"/>
    <property type="molecule type" value="Genomic_DNA"/>
</dbReference>
<feature type="domain" description="DUF4349" evidence="4">
    <location>
        <begin position="148"/>
        <end position="318"/>
    </location>
</feature>
<reference evidence="6" key="1">
    <citation type="journal article" date="2019" name="Int. J. Syst. Evol. Microbiol.">
        <title>The Global Catalogue of Microorganisms (GCM) 10K type strain sequencing project: providing services to taxonomists for standard genome sequencing and annotation.</title>
        <authorList>
            <consortium name="The Broad Institute Genomics Platform"/>
            <consortium name="The Broad Institute Genome Sequencing Center for Infectious Disease"/>
            <person name="Wu L."/>
            <person name="Ma J."/>
        </authorList>
    </citation>
    <scope>NUCLEOTIDE SEQUENCE [LARGE SCALE GENOMIC DNA]</scope>
    <source>
        <strain evidence="6">JCM 12928</strain>
    </source>
</reference>
<dbReference type="Pfam" id="PF14257">
    <property type="entry name" value="DUF4349"/>
    <property type="match status" value="1"/>
</dbReference>
<keyword evidence="1" id="KW-0175">Coiled coil</keyword>
<accession>A0ABP3RX33</accession>
<dbReference type="InterPro" id="IPR025645">
    <property type="entry name" value="DUF4349"/>
</dbReference>
<keyword evidence="2" id="KW-0812">Transmembrane</keyword>
<organism evidence="5 6">
    <name type="scientific">Brevundimonas kwangchunensis</name>
    <dbReference type="NCBI Taxonomy" id="322163"/>
    <lineage>
        <taxon>Bacteria</taxon>
        <taxon>Pseudomonadati</taxon>
        <taxon>Pseudomonadota</taxon>
        <taxon>Alphaproteobacteria</taxon>
        <taxon>Caulobacterales</taxon>
        <taxon>Caulobacteraceae</taxon>
        <taxon>Brevundimonas</taxon>
    </lineage>
</organism>
<feature type="signal peptide" evidence="3">
    <location>
        <begin position="1"/>
        <end position="23"/>
    </location>
</feature>
<proteinExistence type="predicted"/>
<keyword evidence="2" id="KW-1133">Transmembrane helix</keyword>
<evidence type="ECO:0000313" key="6">
    <source>
        <dbReference type="Proteomes" id="UP001501352"/>
    </source>
</evidence>
<feature type="coiled-coil region" evidence="1">
    <location>
        <begin position="227"/>
        <end position="254"/>
    </location>
</feature>
<dbReference type="Proteomes" id="UP001501352">
    <property type="component" value="Unassembled WGS sequence"/>
</dbReference>
<sequence length="329" mass="35181">MRKALMLAAASALVLAACSPERADERTYSDNATTVEIIEPVPAEQRTIAADDIPPPKLQARVPQAVESVAAAPQAVAQNYVAADVPPPVVEPRPAPLAPVARIAYAFSYAVALPKERGAELMSRHEFACVSAGPGLCQMVSAQADWTTRNPGGRLEMRGQPEWINRFRAGLALDAANVGGALEEAATVGEDVTRGIDEAQTGAKTTATLAERIRELQQRRGGTLAQQMEIERQLAELQRLQDRQEIELRELNGRVQSATLIIDYREGGAMAADSPTRPVAKALQNAFGLSMGMLAVLITTGSVLLPIAVIGGAVWWATVRRRRKAPTPA</sequence>
<keyword evidence="3" id="KW-0732">Signal</keyword>
<evidence type="ECO:0000256" key="2">
    <source>
        <dbReference type="SAM" id="Phobius"/>
    </source>
</evidence>
<evidence type="ECO:0000256" key="3">
    <source>
        <dbReference type="SAM" id="SignalP"/>
    </source>
</evidence>
<name>A0ABP3RX33_9CAUL</name>
<evidence type="ECO:0000256" key="1">
    <source>
        <dbReference type="SAM" id="Coils"/>
    </source>
</evidence>
<dbReference type="PROSITE" id="PS51257">
    <property type="entry name" value="PROKAR_LIPOPROTEIN"/>
    <property type="match status" value="1"/>
</dbReference>
<comment type="caution">
    <text evidence="5">The sequence shown here is derived from an EMBL/GenBank/DDBJ whole genome shotgun (WGS) entry which is preliminary data.</text>
</comment>
<protein>
    <recommendedName>
        <fullName evidence="4">DUF4349 domain-containing protein</fullName>
    </recommendedName>
</protein>
<evidence type="ECO:0000259" key="4">
    <source>
        <dbReference type="Pfam" id="PF14257"/>
    </source>
</evidence>
<keyword evidence="6" id="KW-1185">Reference proteome</keyword>
<feature type="transmembrane region" description="Helical" evidence="2">
    <location>
        <begin position="287"/>
        <end position="316"/>
    </location>
</feature>
<evidence type="ECO:0000313" key="5">
    <source>
        <dbReference type="EMBL" id="GAA0619735.1"/>
    </source>
</evidence>
<feature type="chain" id="PRO_5045784651" description="DUF4349 domain-containing protein" evidence="3">
    <location>
        <begin position="24"/>
        <end position="329"/>
    </location>
</feature>
<dbReference type="RefSeq" id="WP_343792113.1">
    <property type="nucleotide sequence ID" value="NZ_BAAAGA010000002.1"/>
</dbReference>